<dbReference type="Gene3D" id="1.10.1200.10">
    <property type="entry name" value="ACP-like"/>
    <property type="match status" value="1"/>
</dbReference>
<dbReference type="InterPro" id="IPR000873">
    <property type="entry name" value="AMP-dep_synth/lig_dom"/>
</dbReference>
<evidence type="ECO:0000256" key="4">
    <source>
        <dbReference type="SAM" id="MobiDB-lite"/>
    </source>
</evidence>
<proteinExistence type="predicted"/>
<dbReference type="Gene3D" id="3.30.559.30">
    <property type="entry name" value="Nonribosomal peptide synthetase, condensation domain"/>
    <property type="match status" value="1"/>
</dbReference>
<reference evidence="6 7" key="1">
    <citation type="submission" date="2023-07" db="EMBL/GenBank/DDBJ databases">
        <title>Comparative genomics of wheat-associated soil bacteria to identify genetic determinants of phenazine resistance.</title>
        <authorList>
            <person name="Mouncey N."/>
        </authorList>
    </citation>
    <scope>NUCLEOTIDE SEQUENCE [LARGE SCALE GENOMIC DNA]</scope>
    <source>
        <strain evidence="6 7">W4I19-2</strain>
    </source>
</reference>
<evidence type="ECO:0000313" key="7">
    <source>
        <dbReference type="Proteomes" id="UP001243364"/>
    </source>
</evidence>
<dbReference type="RefSeq" id="WP_307039167.1">
    <property type="nucleotide sequence ID" value="NZ_JAUSYA010000001.1"/>
</dbReference>
<evidence type="ECO:0000256" key="1">
    <source>
        <dbReference type="ARBA" id="ARBA00001957"/>
    </source>
</evidence>
<dbReference type="InterPro" id="IPR020845">
    <property type="entry name" value="AMP-binding_CS"/>
</dbReference>
<comment type="cofactor">
    <cofactor evidence="1">
        <name>pantetheine 4'-phosphate</name>
        <dbReference type="ChEBI" id="CHEBI:47942"/>
    </cofactor>
</comment>
<dbReference type="SUPFAM" id="SSF52777">
    <property type="entry name" value="CoA-dependent acyltransferases"/>
    <property type="match status" value="2"/>
</dbReference>
<accession>A0ABU0PS98</accession>
<dbReference type="PROSITE" id="PS50075">
    <property type="entry name" value="CARRIER"/>
    <property type="match status" value="1"/>
</dbReference>
<dbReference type="Gene3D" id="3.40.50.980">
    <property type="match status" value="2"/>
</dbReference>
<dbReference type="InterPro" id="IPR020806">
    <property type="entry name" value="PKS_PP-bd"/>
</dbReference>
<keyword evidence="3" id="KW-0597">Phosphoprotein</keyword>
<dbReference type="EMBL" id="JAUSYA010000001">
    <property type="protein sequence ID" value="MDQ0681248.1"/>
    <property type="molecule type" value="Genomic_DNA"/>
</dbReference>
<dbReference type="InterPro" id="IPR023213">
    <property type="entry name" value="CAT-like_dom_sf"/>
</dbReference>
<comment type="caution">
    <text evidence="6">The sequence shown here is derived from an EMBL/GenBank/DDBJ whole genome shotgun (WGS) entry which is preliminary data.</text>
</comment>
<dbReference type="PROSITE" id="PS00455">
    <property type="entry name" value="AMP_BINDING"/>
    <property type="match status" value="1"/>
</dbReference>
<dbReference type="InterPro" id="IPR036736">
    <property type="entry name" value="ACP-like_sf"/>
</dbReference>
<name>A0ABU0PS98_STRAH</name>
<dbReference type="Gene3D" id="3.30.559.10">
    <property type="entry name" value="Chloramphenicol acetyltransferase-like domain"/>
    <property type="match status" value="1"/>
</dbReference>
<dbReference type="InterPro" id="IPR009081">
    <property type="entry name" value="PP-bd_ACP"/>
</dbReference>
<dbReference type="Pfam" id="PF00668">
    <property type="entry name" value="Condensation"/>
    <property type="match status" value="1"/>
</dbReference>
<dbReference type="InterPro" id="IPR001242">
    <property type="entry name" value="Condensation_dom"/>
</dbReference>
<organism evidence="6 7">
    <name type="scientific">Streptomyces achromogenes</name>
    <dbReference type="NCBI Taxonomy" id="67255"/>
    <lineage>
        <taxon>Bacteria</taxon>
        <taxon>Bacillati</taxon>
        <taxon>Actinomycetota</taxon>
        <taxon>Actinomycetes</taxon>
        <taxon>Kitasatosporales</taxon>
        <taxon>Streptomycetaceae</taxon>
        <taxon>Streptomyces</taxon>
    </lineage>
</organism>
<feature type="domain" description="Carrier" evidence="5">
    <location>
        <begin position="970"/>
        <end position="1045"/>
    </location>
</feature>
<dbReference type="Pfam" id="PF13193">
    <property type="entry name" value="AMP-binding_C"/>
    <property type="match status" value="1"/>
</dbReference>
<dbReference type="SMART" id="SM00823">
    <property type="entry name" value="PKS_PP"/>
    <property type="match status" value="1"/>
</dbReference>
<dbReference type="PANTHER" id="PTHR45527">
    <property type="entry name" value="NONRIBOSOMAL PEPTIDE SYNTHETASE"/>
    <property type="match status" value="1"/>
</dbReference>
<dbReference type="NCBIfam" id="TIGR01733">
    <property type="entry name" value="AA-adenyl-dom"/>
    <property type="match status" value="1"/>
</dbReference>
<dbReference type="PANTHER" id="PTHR45527:SF1">
    <property type="entry name" value="FATTY ACID SYNTHASE"/>
    <property type="match status" value="1"/>
</dbReference>
<keyword evidence="7" id="KW-1185">Reference proteome</keyword>
<dbReference type="Gene3D" id="2.30.38.10">
    <property type="entry name" value="Luciferase, Domain 3"/>
    <property type="match status" value="1"/>
</dbReference>
<dbReference type="Proteomes" id="UP001243364">
    <property type="component" value="Unassembled WGS sequence"/>
</dbReference>
<dbReference type="InterPro" id="IPR045851">
    <property type="entry name" value="AMP-bd_C_sf"/>
</dbReference>
<evidence type="ECO:0000256" key="2">
    <source>
        <dbReference type="ARBA" id="ARBA00022450"/>
    </source>
</evidence>
<protein>
    <submittedName>
        <fullName evidence="6">Amino acid adenylation domain-containing protein</fullName>
    </submittedName>
</protein>
<dbReference type="InterPro" id="IPR025110">
    <property type="entry name" value="AMP-bd_C"/>
</dbReference>
<dbReference type="Pfam" id="PF00550">
    <property type="entry name" value="PP-binding"/>
    <property type="match status" value="1"/>
</dbReference>
<feature type="region of interest" description="Disordered" evidence="4">
    <location>
        <begin position="1036"/>
        <end position="1056"/>
    </location>
</feature>
<evidence type="ECO:0000313" key="6">
    <source>
        <dbReference type="EMBL" id="MDQ0681248.1"/>
    </source>
</evidence>
<keyword evidence="2" id="KW-0596">Phosphopantetheine</keyword>
<dbReference type="Pfam" id="PF00501">
    <property type="entry name" value="AMP-binding"/>
    <property type="match status" value="1"/>
</dbReference>
<dbReference type="SUPFAM" id="SSF47336">
    <property type="entry name" value="ACP-like"/>
    <property type="match status" value="1"/>
</dbReference>
<evidence type="ECO:0000256" key="3">
    <source>
        <dbReference type="ARBA" id="ARBA00022553"/>
    </source>
</evidence>
<dbReference type="SUPFAM" id="SSF56801">
    <property type="entry name" value="Acetyl-CoA synthetase-like"/>
    <property type="match status" value="1"/>
</dbReference>
<dbReference type="Gene3D" id="3.30.300.30">
    <property type="match status" value="1"/>
</dbReference>
<sequence length="1056" mass="112897">MQVLGIGASTEVRGLDRAEAASRKEEALWLLERLAPRSAANNLSVAFRVDGRLQESPLQEALTLLVRRHETLRNVYRASGAHLTRSDLAPSAVSLVPRVLTTCPEDLDTDLTAFVAERFPLDGSLLLRAAILRGADGDVFCLAVHHLVFDTLSGVSFLSELAEAYGALVGPGVPPPALLEPVPALVEPEPAEESLGFWREQLADYDLSALDLWCGVPDAAEPTLVGDRVLHDLSEGARAAVKRLQRELRAPEAAVLLAAYQLLLATHGAGPDLAVGSPVDVRPREAAGAIGYHVNVLPLRTRVTPEQTVRAFVRGTRDAFFDALAHADVPVDHLTPLVSRGGSNWRNMLFRHLFNYVPGSVLPRFTIGSLQAEPLVVENGFSKFDLEFFVVATSDGLRVRAVYCTDLLTRQDVELLLERYDALLVQLAEDVERPIGALRVWSDRDREVITAANRTQAEVGSESVLSAFTAGLLARPDAPAMHTADGATSYRQLWHAALAVREQLTEAGVQGGDVVAVAALRGPELAAAVLGSWLANAAYLPLDPEHPEQRIAYQLADSGARAVLAGPGVHLPGAASRTVLTLALAGDAPARPLPAEPVAADPAAAAYLIYTSGSTGRPKGTVVGHRALANLVAHFGTELDAGPDTTVVWLTTFSFDISGLELYVPLAYGGSVVAAPDAARTDGGVLRELIRRHDADVVQATPTTWRLVLEETGPALRGRRVLCGGEAAPQPLVKRLLATGCTLHHVYGPTETTIWSTSGILRPGDPEPAGIGRPIANTRVMVLAPDGTELPIGVRGELCIGGDGVAHGYHGRPELTAERFVDDPQRGRYYRTGDLACWRADGTLELLGRADRQIKLRGNRIEPGEIEAVLLAHPSVRGAAVALVGDPDTDAALVAFVEPARARSTDAAEDLVERLWEHARAELPRALVPQEFLVLDTLPTTLNDKVDYAALAELARARRATPAPPGPADDTADALVRDLIGLWQRVLNRQDITADTNFFSHGGHSLLGALVVQEAEALLGVRVALSELFEHPTPSRLAGHLRAAGGDQTEGRREGE</sequence>
<dbReference type="InterPro" id="IPR010071">
    <property type="entry name" value="AA_adenyl_dom"/>
</dbReference>
<evidence type="ECO:0000259" key="5">
    <source>
        <dbReference type="PROSITE" id="PS50075"/>
    </source>
</evidence>
<gene>
    <name evidence="6" type="ORF">QFZ56_000211</name>
</gene>